<dbReference type="Proteomes" id="UP001497700">
    <property type="component" value="Unassembled WGS sequence"/>
</dbReference>
<comment type="caution">
    <text evidence="1">The sequence shown here is derived from an EMBL/GenBank/DDBJ whole genome shotgun (WGS) entry which is preliminary data.</text>
</comment>
<name>A0ACB9Z9S4_9PEZI</name>
<evidence type="ECO:0000313" key="1">
    <source>
        <dbReference type="EMBL" id="KAI4868242.1"/>
    </source>
</evidence>
<gene>
    <name evidence="1" type="ORF">F4820DRAFT_154530</name>
</gene>
<evidence type="ECO:0000313" key="2">
    <source>
        <dbReference type="Proteomes" id="UP001497700"/>
    </source>
</evidence>
<organism evidence="1 2">
    <name type="scientific">Hypoxylon rubiginosum</name>
    <dbReference type="NCBI Taxonomy" id="110542"/>
    <lineage>
        <taxon>Eukaryota</taxon>
        <taxon>Fungi</taxon>
        <taxon>Dikarya</taxon>
        <taxon>Ascomycota</taxon>
        <taxon>Pezizomycotina</taxon>
        <taxon>Sordariomycetes</taxon>
        <taxon>Xylariomycetidae</taxon>
        <taxon>Xylariales</taxon>
        <taxon>Hypoxylaceae</taxon>
        <taxon>Hypoxylon</taxon>
    </lineage>
</organism>
<keyword evidence="2" id="KW-1185">Reference proteome</keyword>
<proteinExistence type="predicted"/>
<dbReference type="EMBL" id="MU393440">
    <property type="protein sequence ID" value="KAI4868242.1"/>
    <property type="molecule type" value="Genomic_DNA"/>
</dbReference>
<reference evidence="1 2" key="1">
    <citation type="journal article" date="2022" name="New Phytol.">
        <title>Ecological generalism drives hyperdiversity of secondary metabolite gene clusters in xylarialean endophytes.</title>
        <authorList>
            <person name="Franco M.E.E."/>
            <person name="Wisecaver J.H."/>
            <person name="Arnold A.E."/>
            <person name="Ju Y.M."/>
            <person name="Slot J.C."/>
            <person name="Ahrendt S."/>
            <person name="Moore L.P."/>
            <person name="Eastman K.E."/>
            <person name="Scott K."/>
            <person name="Konkel Z."/>
            <person name="Mondo S.J."/>
            <person name="Kuo A."/>
            <person name="Hayes R.D."/>
            <person name="Haridas S."/>
            <person name="Andreopoulos B."/>
            <person name="Riley R."/>
            <person name="LaButti K."/>
            <person name="Pangilinan J."/>
            <person name="Lipzen A."/>
            <person name="Amirebrahimi M."/>
            <person name="Yan J."/>
            <person name="Adam C."/>
            <person name="Keymanesh K."/>
            <person name="Ng V."/>
            <person name="Louie K."/>
            <person name="Northen T."/>
            <person name="Drula E."/>
            <person name="Henrissat B."/>
            <person name="Hsieh H.M."/>
            <person name="Youens-Clark K."/>
            <person name="Lutzoni F."/>
            <person name="Miadlikowska J."/>
            <person name="Eastwood D.C."/>
            <person name="Hamelin R.C."/>
            <person name="Grigoriev I.V."/>
            <person name="U'Ren J.M."/>
        </authorList>
    </citation>
    <scope>NUCLEOTIDE SEQUENCE [LARGE SCALE GENOMIC DNA]</scope>
    <source>
        <strain evidence="1 2">CBS 119005</strain>
    </source>
</reference>
<accession>A0ACB9Z9S4</accession>
<protein>
    <submittedName>
        <fullName evidence="1">Uncharacterized protein</fullName>
    </submittedName>
</protein>
<sequence length="389" mass="43224">MAKLLFPLGLVTVLLSIILRPVLGVTLDQLFKVWPGVRNGGCDAYFDRGTKEGILDEWLEEINFALASAIDSIEQYNQSPRVRKALNVWFGIHNGGKLSDNDIETRAKVQWVSDRLQSVQEFFSFTIHEGDALAGQPYYPLNDDRYLFCGSDFLAEQATNTPAQDWLAKDLVDGDGNVVNIEAVPGYAEALAENRDSAAWWSGDLTEINGYYFSNTGGFYCDMGRTLGLTAVIGELEADITGNPTVRKRVESVVICPYCFAANNPSPNSFRIGSNGIASGTNLPDVLPKSATLLHEAFHVVFGVVLNAGDDNDRGFLQGDEFYDIIDCINEAKNNPEKRARRNPENYVFFVAHMFYLFGKDDDNIDHNWDFAPMGRGSNKIFGAKDQIR</sequence>